<reference evidence="5" key="1">
    <citation type="submission" date="2021-11" db="EMBL/GenBank/DDBJ databases">
        <title>Cultivation dependent microbiological survey of springs from the worlds oldest radium mine currently devoted to the extraction of radon-saturated water.</title>
        <authorList>
            <person name="Kapinusova G."/>
            <person name="Smrhova T."/>
            <person name="Strejcek M."/>
            <person name="Suman J."/>
            <person name="Jani K."/>
            <person name="Pajer P."/>
            <person name="Uhlik O."/>
        </authorList>
    </citation>
    <scope>NUCLEOTIDE SEQUENCE [LARGE SCALE GENOMIC DNA]</scope>
    <source>
        <strain evidence="5">J379</strain>
    </source>
</reference>
<accession>A0ABY5PFG5</accession>
<dbReference type="SUPFAM" id="SSF48498">
    <property type="entry name" value="Tetracyclin repressor-like, C-terminal domain"/>
    <property type="match status" value="1"/>
</dbReference>
<dbReference type="SUPFAM" id="SSF46689">
    <property type="entry name" value="Homeodomain-like"/>
    <property type="match status" value="1"/>
</dbReference>
<dbReference type="RefSeq" id="WP_353863827.1">
    <property type="nucleotide sequence ID" value="NZ_CP088295.1"/>
</dbReference>
<evidence type="ECO:0000259" key="3">
    <source>
        <dbReference type="PROSITE" id="PS50977"/>
    </source>
</evidence>
<keyword evidence="5" id="KW-1185">Reference proteome</keyword>
<gene>
    <name evidence="4" type="ORF">LRS13_22020</name>
</gene>
<dbReference type="PROSITE" id="PS50977">
    <property type="entry name" value="HTH_TETR_2"/>
    <property type="match status" value="1"/>
</dbReference>
<dbReference type="Pfam" id="PF00440">
    <property type="entry name" value="TetR_N"/>
    <property type="match status" value="1"/>
</dbReference>
<sequence>MTRRNYAGQTGSERVAARRTALLEAALELVGESGWDGLTIEAMCRQAGLNKRYFYEAFGNLDAAMAALIDEVARGVLDASLDAMPASGSPADMTTASVRAFVTYLTDDRRRARVLLEAPPPGGAAAERRTAATRQGVALTAARGRTVFQATDVAGFELAASMVVGGTSQAVLDWLDGRVGGTREELIDGLVAMWLAIGDRMR</sequence>
<dbReference type="Proteomes" id="UP001058860">
    <property type="component" value="Chromosome"/>
</dbReference>
<feature type="domain" description="HTH tetR-type" evidence="3">
    <location>
        <begin position="16"/>
        <end position="76"/>
    </location>
</feature>
<dbReference type="PANTHER" id="PTHR30055:SF226">
    <property type="entry name" value="HTH-TYPE TRANSCRIPTIONAL REGULATOR PKSA"/>
    <property type="match status" value="1"/>
</dbReference>
<dbReference type="InterPro" id="IPR009057">
    <property type="entry name" value="Homeodomain-like_sf"/>
</dbReference>
<evidence type="ECO:0000256" key="2">
    <source>
        <dbReference type="PROSITE-ProRule" id="PRU00335"/>
    </source>
</evidence>
<evidence type="ECO:0000256" key="1">
    <source>
        <dbReference type="ARBA" id="ARBA00023125"/>
    </source>
</evidence>
<feature type="DNA-binding region" description="H-T-H motif" evidence="2">
    <location>
        <begin position="39"/>
        <end position="58"/>
    </location>
</feature>
<evidence type="ECO:0000313" key="5">
    <source>
        <dbReference type="Proteomes" id="UP001058860"/>
    </source>
</evidence>
<protein>
    <submittedName>
        <fullName evidence="4">TetR/AcrR family transcriptional regulator</fullName>
    </submittedName>
</protein>
<keyword evidence="1 2" id="KW-0238">DNA-binding</keyword>
<dbReference type="InterPro" id="IPR036271">
    <property type="entry name" value="Tet_transcr_reg_TetR-rel_C_sf"/>
</dbReference>
<proteinExistence type="predicted"/>
<dbReference type="PANTHER" id="PTHR30055">
    <property type="entry name" value="HTH-TYPE TRANSCRIPTIONAL REGULATOR RUTR"/>
    <property type="match status" value="1"/>
</dbReference>
<name>A0ABY5PFG5_9ACTN</name>
<evidence type="ECO:0000313" key="4">
    <source>
        <dbReference type="EMBL" id="UUY03317.1"/>
    </source>
</evidence>
<dbReference type="InterPro" id="IPR050109">
    <property type="entry name" value="HTH-type_TetR-like_transc_reg"/>
</dbReference>
<dbReference type="InterPro" id="IPR001647">
    <property type="entry name" value="HTH_TetR"/>
</dbReference>
<organism evidence="4 5">
    <name type="scientific">Svornostia abyssi</name>
    <dbReference type="NCBI Taxonomy" id="2898438"/>
    <lineage>
        <taxon>Bacteria</taxon>
        <taxon>Bacillati</taxon>
        <taxon>Actinomycetota</taxon>
        <taxon>Thermoleophilia</taxon>
        <taxon>Solirubrobacterales</taxon>
        <taxon>Baekduiaceae</taxon>
        <taxon>Svornostia</taxon>
    </lineage>
</organism>
<dbReference type="Gene3D" id="1.10.357.10">
    <property type="entry name" value="Tetracycline Repressor, domain 2"/>
    <property type="match status" value="1"/>
</dbReference>
<dbReference type="EMBL" id="CP088295">
    <property type="protein sequence ID" value="UUY03317.1"/>
    <property type="molecule type" value="Genomic_DNA"/>
</dbReference>